<name>T0QWE7_SAPDV</name>
<dbReference type="OMA" id="NTMQIIN"/>
<dbReference type="EMBL" id="JH767132">
    <property type="protein sequence ID" value="EQC42539.1"/>
    <property type="molecule type" value="Genomic_DNA"/>
</dbReference>
<dbReference type="GeneID" id="19940997"/>
<dbReference type="Proteomes" id="UP000030762">
    <property type="component" value="Unassembled WGS sequence"/>
</dbReference>
<dbReference type="Pfam" id="PF13516">
    <property type="entry name" value="LRR_6"/>
    <property type="match status" value="2"/>
</dbReference>
<dbReference type="Gene3D" id="3.80.10.10">
    <property type="entry name" value="Ribonuclease Inhibitor"/>
    <property type="match status" value="1"/>
</dbReference>
<evidence type="ECO:0000313" key="3">
    <source>
        <dbReference type="Proteomes" id="UP000030762"/>
    </source>
</evidence>
<sequence>MPRPRAEYVPPFERSKLWIWSTDTSRIGIMAPQRPQRPQTARPSRSNESTTPCRPQTARRTRAPSSPKLGRPQTARRCRENGMLNSTRTTQQSTGQAASAAPPRGKGPTGESKQGSLAEANNEDTPPVVVPTSVEPVALPYDIAVAPEMTVQVSMELPTSEPMVATCAMPELSQPELPPTLHNVPPDKPPEPRRLSAAEQEAWTFYSICRASEASATARAHQSQRAYLKRCSQVLTVPKPLSLAEDLDLTDRCHGYANASALASRLANGSEVSRLALSKNGLRSDAVRDLMTVLPTTAISSLDLSENAIGPVGIQAIATELTSNVSKLVHLNLAGNHLMDRHVLPLVSKLDETCLMSLDLSYNKLGHGAIVPLGRTLMRTRVLKRLNLRWNNVHGLGLDSLADGLKRNLGLADLDLSWNPLGSAGEASRLQALANFSLMLRRNTDLHHLVLEANHFSVEDLKLLESGLRHNYTVILHLQSDVAVVNAQQHLRFDHFTRDVGANVTLDKATNDINCWLCSGWREHTFTWRPLNAPSVEAASLCLSIDQFQGDAMSRVDTDQSFVRHRMVPPTPIEYYFTRPTTSVTTPKVTLHSGAASLTQSAYPRWNPIEHDPTALVSAWSMHQSLFLARQSDYPSSAMFDTDSVLARAVACDWDRSRIGRVVKREKQQLQLRALATAHYREIIEIYHFYAAQTLPRSLSETIHGFSLHQRAFIQFCTDCQVYDAAFCKPVDVDRVFYEVNAHLSELGFVATGVTKGLARYEFLEALVRIARLRFGHVPGRHKQAVGLDIGESFQALLIHHILPFAQRSPGDSFRAKMLYTKATEDVLECYLPTLRAVFDAYATPRSLPLLKHHHAATKTKPFLDFARAIDLMRDGGLLPEKPSKDALRTAQRLYLSSQLAVPEDCTVVCAAWLTFYGFLEFLVRLSQSRTPRATDALASLLATLFANLRGTNPALAPRLRGVVRFLEASDPVRPESLHARLARIWAARRSATYMAESIQTKDLR</sequence>
<gene>
    <name evidence="2" type="ORF">SDRG_00270</name>
</gene>
<dbReference type="InterPro" id="IPR052394">
    <property type="entry name" value="LRR-containing"/>
</dbReference>
<dbReference type="PANTHER" id="PTHR24114:SF2">
    <property type="entry name" value="F-BOX DOMAIN-CONTAINING PROTEIN-RELATED"/>
    <property type="match status" value="1"/>
</dbReference>
<dbReference type="SUPFAM" id="SSF52047">
    <property type="entry name" value="RNI-like"/>
    <property type="match status" value="1"/>
</dbReference>
<evidence type="ECO:0000313" key="2">
    <source>
        <dbReference type="EMBL" id="EQC42539.1"/>
    </source>
</evidence>
<dbReference type="RefSeq" id="XP_008603962.1">
    <property type="nucleotide sequence ID" value="XM_008605740.1"/>
</dbReference>
<dbReference type="InParanoid" id="T0QWE7"/>
<evidence type="ECO:0000256" key="1">
    <source>
        <dbReference type="SAM" id="MobiDB-lite"/>
    </source>
</evidence>
<proteinExistence type="predicted"/>
<organism evidence="2 3">
    <name type="scientific">Saprolegnia diclina (strain VS20)</name>
    <dbReference type="NCBI Taxonomy" id="1156394"/>
    <lineage>
        <taxon>Eukaryota</taxon>
        <taxon>Sar</taxon>
        <taxon>Stramenopiles</taxon>
        <taxon>Oomycota</taxon>
        <taxon>Saprolegniomycetes</taxon>
        <taxon>Saprolegniales</taxon>
        <taxon>Saprolegniaceae</taxon>
        <taxon>Saprolegnia</taxon>
    </lineage>
</organism>
<feature type="compositionally biased region" description="Low complexity" evidence="1">
    <location>
        <begin position="31"/>
        <end position="46"/>
    </location>
</feature>
<dbReference type="VEuPathDB" id="FungiDB:SDRG_00270"/>
<protein>
    <submittedName>
        <fullName evidence="2">Uncharacterized protein</fullName>
    </submittedName>
</protein>
<dbReference type="eggNOG" id="KOG4308">
    <property type="taxonomic scope" value="Eukaryota"/>
</dbReference>
<dbReference type="InterPro" id="IPR001611">
    <property type="entry name" value="Leu-rich_rpt"/>
</dbReference>
<dbReference type="STRING" id="1156394.T0QWE7"/>
<keyword evidence="3" id="KW-1185">Reference proteome</keyword>
<dbReference type="AlphaFoldDB" id="T0QWE7"/>
<dbReference type="OrthoDB" id="196566at2759"/>
<feature type="compositionally biased region" description="Low complexity" evidence="1">
    <location>
        <begin position="86"/>
        <end position="101"/>
    </location>
</feature>
<dbReference type="InterPro" id="IPR032675">
    <property type="entry name" value="LRR_dom_sf"/>
</dbReference>
<feature type="region of interest" description="Disordered" evidence="1">
    <location>
        <begin position="25"/>
        <end position="131"/>
    </location>
</feature>
<dbReference type="PANTHER" id="PTHR24114">
    <property type="entry name" value="LEUCINE RICH REPEAT FAMILY PROTEIN"/>
    <property type="match status" value="1"/>
</dbReference>
<reference evidence="2 3" key="1">
    <citation type="submission" date="2012-04" db="EMBL/GenBank/DDBJ databases">
        <title>The Genome Sequence of Saprolegnia declina VS20.</title>
        <authorList>
            <consortium name="The Broad Institute Genome Sequencing Platform"/>
            <person name="Russ C."/>
            <person name="Nusbaum C."/>
            <person name="Tyler B."/>
            <person name="van West P."/>
            <person name="Dieguez-Uribeondo J."/>
            <person name="de Bruijn I."/>
            <person name="Tripathy S."/>
            <person name="Jiang R."/>
            <person name="Young S.K."/>
            <person name="Zeng Q."/>
            <person name="Gargeya S."/>
            <person name="Fitzgerald M."/>
            <person name="Haas B."/>
            <person name="Abouelleil A."/>
            <person name="Alvarado L."/>
            <person name="Arachchi H.M."/>
            <person name="Berlin A."/>
            <person name="Chapman S.B."/>
            <person name="Goldberg J."/>
            <person name="Griggs A."/>
            <person name="Gujja S."/>
            <person name="Hansen M."/>
            <person name="Howarth C."/>
            <person name="Imamovic A."/>
            <person name="Larimer J."/>
            <person name="McCowen C."/>
            <person name="Montmayeur A."/>
            <person name="Murphy C."/>
            <person name="Neiman D."/>
            <person name="Pearson M."/>
            <person name="Priest M."/>
            <person name="Roberts A."/>
            <person name="Saif S."/>
            <person name="Shea T."/>
            <person name="Sisk P."/>
            <person name="Sykes S."/>
            <person name="Wortman J."/>
            <person name="Nusbaum C."/>
            <person name="Birren B."/>
        </authorList>
    </citation>
    <scope>NUCLEOTIDE SEQUENCE [LARGE SCALE GENOMIC DNA]</scope>
    <source>
        <strain evidence="2 3">VS20</strain>
    </source>
</reference>
<dbReference type="SMART" id="SM00368">
    <property type="entry name" value="LRR_RI"/>
    <property type="match status" value="4"/>
</dbReference>
<accession>T0QWE7</accession>